<dbReference type="EMBL" id="CP000112">
    <property type="protein sequence ID" value="ABB37124.1"/>
    <property type="molecule type" value="Genomic_DNA"/>
</dbReference>
<evidence type="ECO:0000313" key="1">
    <source>
        <dbReference type="EMBL" id="ABB37124.1"/>
    </source>
</evidence>
<dbReference type="KEGG" id="dde:Dde_0323"/>
<dbReference type="SUPFAM" id="SSF52172">
    <property type="entry name" value="CheY-like"/>
    <property type="match status" value="1"/>
</dbReference>
<dbReference type="Gene3D" id="3.40.50.2300">
    <property type="match status" value="1"/>
</dbReference>
<dbReference type="HOGENOM" id="CLU_1803047_0_0_7"/>
<dbReference type="RefSeq" id="WP_011366465.1">
    <property type="nucleotide sequence ID" value="NC_007519.1"/>
</dbReference>
<gene>
    <name evidence="1" type="ordered locus">Dde_0323</name>
</gene>
<dbReference type="Proteomes" id="UP000002710">
    <property type="component" value="Chromosome"/>
</dbReference>
<proteinExistence type="predicted"/>
<organism evidence="1 2">
    <name type="scientific">Oleidesulfovibrio alaskensis (strain ATCC BAA-1058 / DSM 17464 / G20)</name>
    <name type="common">Desulfovibrio alaskensis</name>
    <dbReference type="NCBI Taxonomy" id="207559"/>
    <lineage>
        <taxon>Bacteria</taxon>
        <taxon>Pseudomonadati</taxon>
        <taxon>Thermodesulfobacteriota</taxon>
        <taxon>Desulfovibrionia</taxon>
        <taxon>Desulfovibrionales</taxon>
        <taxon>Desulfovibrionaceae</taxon>
        <taxon>Oleidesulfovibrio</taxon>
    </lineage>
</organism>
<dbReference type="AlphaFoldDB" id="Q316M2"/>
<sequence>MKNAVVAVYDSDRQFADNLTGRLAELGIACTVCRSLDEARMMLFAPETDVLVFGTEEVGSEVMRFLTQVGRPDACAQVILMVRKNQVRLSIEGMKNGAFDDIYIPFALDALLVRLSLAVGQAKLARRRRQCTGVQQSGKGSPQGRG</sequence>
<evidence type="ECO:0000313" key="2">
    <source>
        <dbReference type="Proteomes" id="UP000002710"/>
    </source>
</evidence>
<accession>Q316M2</accession>
<name>Q316M2_OLEA2</name>
<protein>
    <submittedName>
        <fullName evidence="1">Response regulator receiver protein</fullName>
    </submittedName>
</protein>
<keyword evidence="2" id="KW-1185">Reference proteome</keyword>
<dbReference type="InterPro" id="IPR011006">
    <property type="entry name" value="CheY-like_superfamily"/>
</dbReference>
<reference evidence="1 2" key="1">
    <citation type="journal article" date="2011" name="J. Bacteriol.">
        <title>Complete genome sequence and updated annotation of Desulfovibrio alaskensis G20.</title>
        <authorList>
            <person name="Hauser L.J."/>
            <person name="Land M.L."/>
            <person name="Brown S.D."/>
            <person name="Larimer F."/>
            <person name="Keller K.L."/>
            <person name="Rapp-Giles B.J."/>
            <person name="Price M.N."/>
            <person name="Lin M."/>
            <person name="Bruce D.C."/>
            <person name="Detter J.C."/>
            <person name="Tapia R."/>
            <person name="Han C.S."/>
            <person name="Goodwin L.A."/>
            <person name="Cheng J.F."/>
            <person name="Pitluck S."/>
            <person name="Copeland A."/>
            <person name="Lucas S."/>
            <person name="Nolan M."/>
            <person name="Lapidus A.L."/>
            <person name="Palumbo A.V."/>
            <person name="Wall J.D."/>
        </authorList>
    </citation>
    <scope>NUCLEOTIDE SEQUENCE [LARGE SCALE GENOMIC DNA]</scope>
    <source>
        <strain evidence="2">ATCC BAA 1058 / DSM 17464 / G20</strain>
    </source>
</reference>
<dbReference type="STRING" id="207559.Dde_0323"/>